<keyword evidence="2" id="KW-1003">Cell membrane</keyword>
<gene>
    <name evidence="10" type="primary">murJ</name>
    <name evidence="10" type="ORF">QUW28_06755</name>
</gene>
<dbReference type="InterPro" id="IPR004268">
    <property type="entry name" value="MurJ"/>
</dbReference>
<feature type="transmembrane region" description="Helical" evidence="9">
    <location>
        <begin position="357"/>
        <end position="383"/>
    </location>
</feature>
<evidence type="ECO:0000256" key="1">
    <source>
        <dbReference type="ARBA" id="ARBA00004651"/>
    </source>
</evidence>
<evidence type="ECO:0000256" key="6">
    <source>
        <dbReference type="ARBA" id="ARBA00022989"/>
    </source>
</evidence>
<feature type="transmembrane region" description="Helical" evidence="9">
    <location>
        <begin position="617"/>
        <end position="646"/>
    </location>
</feature>
<evidence type="ECO:0000256" key="5">
    <source>
        <dbReference type="ARBA" id="ARBA00022984"/>
    </source>
</evidence>
<feature type="transmembrane region" description="Helical" evidence="9">
    <location>
        <begin position="485"/>
        <end position="507"/>
    </location>
</feature>
<feature type="transmembrane region" description="Helical" evidence="9">
    <location>
        <begin position="527"/>
        <end position="545"/>
    </location>
</feature>
<keyword evidence="5" id="KW-0573">Peptidoglycan synthesis</keyword>
<sequence>MDVDERPQGSHFAPRANKKATRPDETAVFVAAAQSYRHAERKPRPDETSVFLDAALRAGLAKQAQAPASAVGRHAAPADAAPVRGAHAASAGDVAAPADGGMHVAAASGAASQTGRLGVLDDEGAASTGRLDDVVPAAPTGALATELDAPEDGRAAVAASSSDDDFDGAGDYESVGRSAGLMTGLIIISRLTGFARTWVMGIAFGVSFLASSYNIANNLPNMLYELVVGGMLVTAFLPVYMDARRNGGREAANDYVGNLLSVLLVLLGVVSVLAVVFAPAIIWTQSFMSDGQEMDVAVYFFRFFALQILFYGLGSVFSGVLNAHRDYFWSNFAPVLNNVVVIAAFALFPVLEPISQQLALTVLAVGTTLGVFVQMACQIPALAKHGVRPRMHINLRDPLLKKTLELGVPTLLATLCTLVTASVQNSSALAVQPGTGASVIAYARLWYTLPYALLSVSLNTALYTELARDATRGDDDAVRAGMSRGIAQQLFFLVPFALYLMVFSFPLNMVYCSGRFDLAGVELVSEYLRFLAVSLPFYGVCMLMQKGCSALRDMRPYALFMLAGAVAEVAWSLVLAVGAGGGMPFIALSMTASYVVSDLGALIWMRRRLHGLRVRTILHGLGFGLLLGGLGAAAGGGVLALLEAFVGPLATTLADGTMQTAGMLQTVAYVAAGGIVSLLVTFGPAVALKLPEADMLRSLASRVRR</sequence>
<comment type="caution">
    <text evidence="10">The sequence shown here is derived from an EMBL/GenBank/DDBJ whole genome shotgun (WGS) entry which is preliminary data.</text>
</comment>
<feature type="transmembrane region" description="Helical" evidence="9">
    <location>
        <begin position="296"/>
        <end position="320"/>
    </location>
</feature>
<reference evidence="10 11" key="2">
    <citation type="submission" date="2023-06" db="EMBL/GenBank/DDBJ databases">
        <authorList>
            <person name="Zeman M."/>
            <person name="Kubasova T."/>
            <person name="Jahodarova E."/>
            <person name="Nykrynova M."/>
            <person name="Rychlik I."/>
        </authorList>
    </citation>
    <scope>NUCLEOTIDE SEQUENCE [LARGE SCALE GENOMIC DNA]</scope>
    <source>
        <strain evidence="10 11">154_Feed</strain>
    </source>
</reference>
<feature type="region of interest" description="Disordered" evidence="8">
    <location>
        <begin position="1"/>
        <end position="25"/>
    </location>
</feature>
<dbReference type="Pfam" id="PF03023">
    <property type="entry name" value="MurJ"/>
    <property type="match status" value="1"/>
</dbReference>
<protein>
    <submittedName>
        <fullName evidence="10">Murein biosynthesis integral membrane protein MurJ</fullName>
    </submittedName>
</protein>
<evidence type="ECO:0000256" key="3">
    <source>
        <dbReference type="ARBA" id="ARBA00022692"/>
    </source>
</evidence>
<feature type="transmembrane region" description="Helical" evidence="9">
    <location>
        <begin position="557"/>
        <end position="579"/>
    </location>
</feature>
<keyword evidence="3 9" id="KW-0812">Transmembrane</keyword>
<feature type="transmembrane region" description="Helical" evidence="9">
    <location>
        <begin position="262"/>
        <end position="284"/>
    </location>
</feature>
<feature type="transmembrane region" description="Helical" evidence="9">
    <location>
        <begin position="585"/>
        <end position="605"/>
    </location>
</feature>
<dbReference type="Proteomes" id="UP001529421">
    <property type="component" value="Unassembled WGS sequence"/>
</dbReference>
<dbReference type="PANTHER" id="PTHR47019:SF1">
    <property type="entry name" value="LIPID II FLIPPASE MURJ"/>
    <property type="match status" value="1"/>
</dbReference>
<keyword evidence="6 9" id="KW-1133">Transmembrane helix</keyword>
<dbReference type="EMBL" id="JAUDDZ010000008">
    <property type="protein sequence ID" value="MDM8275194.1"/>
    <property type="molecule type" value="Genomic_DNA"/>
</dbReference>
<dbReference type="RefSeq" id="WP_289545231.1">
    <property type="nucleotide sequence ID" value="NZ_JAUDDZ010000008.1"/>
</dbReference>
<accession>A0ABT7V9W3</accession>
<dbReference type="PANTHER" id="PTHR47019">
    <property type="entry name" value="LIPID II FLIPPASE MURJ"/>
    <property type="match status" value="1"/>
</dbReference>
<keyword evidence="11" id="KW-1185">Reference proteome</keyword>
<keyword evidence="4" id="KW-0133">Cell shape</keyword>
<feature type="transmembrane region" description="Helical" evidence="9">
    <location>
        <begin position="222"/>
        <end position="241"/>
    </location>
</feature>
<feature type="transmembrane region" description="Helical" evidence="9">
    <location>
        <begin position="666"/>
        <end position="688"/>
    </location>
</feature>
<dbReference type="PRINTS" id="PR01806">
    <property type="entry name" value="VIRFACTRMVIN"/>
</dbReference>
<feature type="transmembrane region" description="Helical" evidence="9">
    <location>
        <begin position="444"/>
        <end position="464"/>
    </location>
</feature>
<evidence type="ECO:0000256" key="4">
    <source>
        <dbReference type="ARBA" id="ARBA00022960"/>
    </source>
</evidence>
<evidence type="ECO:0000313" key="11">
    <source>
        <dbReference type="Proteomes" id="UP001529421"/>
    </source>
</evidence>
<evidence type="ECO:0000256" key="9">
    <source>
        <dbReference type="SAM" id="Phobius"/>
    </source>
</evidence>
<name>A0ABT7V9W3_9ACTN</name>
<evidence type="ECO:0000313" key="10">
    <source>
        <dbReference type="EMBL" id="MDM8275194.1"/>
    </source>
</evidence>
<feature type="transmembrane region" description="Helical" evidence="9">
    <location>
        <begin position="404"/>
        <end position="424"/>
    </location>
</feature>
<organism evidence="10 11">
    <name type="scientific">Enorma phocaeensis</name>
    <dbReference type="NCBI Taxonomy" id="1871019"/>
    <lineage>
        <taxon>Bacteria</taxon>
        <taxon>Bacillati</taxon>
        <taxon>Actinomycetota</taxon>
        <taxon>Coriobacteriia</taxon>
        <taxon>Coriobacteriales</taxon>
        <taxon>Coriobacteriaceae</taxon>
        <taxon>Enorma</taxon>
    </lineage>
</organism>
<evidence type="ECO:0000256" key="7">
    <source>
        <dbReference type="ARBA" id="ARBA00023136"/>
    </source>
</evidence>
<keyword evidence="7 9" id="KW-0472">Membrane</keyword>
<dbReference type="CDD" id="cd13123">
    <property type="entry name" value="MATE_MurJ_like"/>
    <property type="match status" value="1"/>
</dbReference>
<dbReference type="NCBIfam" id="TIGR01695">
    <property type="entry name" value="murJ_mviN"/>
    <property type="match status" value="1"/>
</dbReference>
<evidence type="ECO:0000256" key="2">
    <source>
        <dbReference type="ARBA" id="ARBA00022475"/>
    </source>
</evidence>
<feature type="transmembrane region" description="Helical" evidence="9">
    <location>
        <begin position="332"/>
        <end position="351"/>
    </location>
</feature>
<evidence type="ECO:0000256" key="8">
    <source>
        <dbReference type="SAM" id="MobiDB-lite"/>
    </source>
</evidence>
<reference evidence="11" key="1">
    <citation type="submission" date="2023-06" db="EMBL/GenBank/DDBJ databases">
        <title>Identification and characterization of horizontal gene transfer across gut microbiota members of farm animals based on homology search.</title>
        <authorList>
            <person name="Zeman M."/>
            <person name="Kubasova T."/>
            <person name="Jahodarova E."/>
            <person name="Nykrynova M."/>
            <person name="Rychlik I."/>
        </authorList>
    </citation>
    <scope>NUCLEOTIDE SEQUENCE [LARGE SCALE GENOMIC DNA]</scope>
    <source>
        <strain evidence="11">154_Feed</strain>
    </source>
</reference>
<proteinExistence type="predicted"/>
<comment type="subcellular location">
    <subcellularLocation>
        <location evidence="1">Cell membrane</location>
        <topology evidence="1">Multi-pass membrane protein</topology>
    </subcellularLocation>
</comment>
<dbReference type="InterPro" id="IPR051050">
    <property type="entry name" value="Lipid_II_flippase_MurJ/MviN"/>
</dbReference>
<feature type="transmembrane region" description="Helical" evidence="9">
    <location>
        <begin position="198"/>
        <end position="216"/>
    </location>
</feature>